<dbReference type="PANTHER" id="PTHR24171">
    <property type="entry name" value="ANKYRIN REPEAT DOMAIN-CONTAINING PROTEIN 39-RELATED"/>
    <property type="match status" value="1"/>
</dbReference>
<evidence type="ECO:0000256" key="2">
    <source>
        <dbReference type="ARBA" id="ARBA00023043"/>
    </source>
</evidence>
<dbReference type="GeneID" id="106012230"/>
<accession>A0ABM1VVT8</accession>
<feature type="repeat" description="ANK" evidence="3">
    <location>
        <begin position="245"/>
        <end position="277"/>
    </location>
</feature>
<evidence type="ECO:0000313" key="5">
    <source>
        <dbReference type="Proteomes" id="UP000694888"/>
    </source>
</evidence>
<gene>
    <name evidence="6" type="primary">LOC106012230</name>
</gene>
<name>A0ABM1VVT8_APLCA</name>
<keyword evidence="5" id="KW-1185">Reference proteome</keyword>
<feature type="repeat" description="ANK" evidence="3">
    <location>
        <begin position="311"/>
        <end position="343"/>
    </location>
</feature>
<proteinExistence type="predicted"/>
<dbReference type="SUPFAM" id="SSF48403">
    <property type="entry name" value="Ankyrin repeat"/>
    <property type="match status" value="1"/>
</dbReference>
<evidence type="ECO:0000256" key="3">
    <source>
        <dbReference type="PROSITE-ProRule" id="PRU00023"/>
    </source>
</evidence>
<evidence type="ECO:0000256" key="4">
    <source>
        <dbReference type="SAM" id="MobiDB-lite"/>
    </source>
</evidence>
<dbReference type="InterPro" id="IPR002110">
    <property type="entry name" value="Ankyrin_rpt"/>
</dbReference>
<dbReference type="SMART" id="SM00248">
    <property type="entry name" value="ANK"/>
    <property type="match status" value="3"/>
</dbReference>
<evidence type="ECO:0000256" key="1">
    <source>
        <dbReference type="ARBA" id="ARBA00022737"/>
    </source>
</evidence>
<dbReference type="Gene3D" id="1.25.40.20">
    <property type="entry name" value="Ankyrin repeat-containing domain"/>
    <property type="match status" value="1"/>
</dbReference>
<feature type="repeat" description="ANK" evidence="3">
    <location>
        <begin position="278"/>
        <end position="310"/>
    </location>
</feature>
<dbReference type="Pfam" id="PF12796">
    <property type="entry name" value="Ank_2"/>
    <property type="match status" value="1"/>
</dbReference>
<dbReference type="Gene3D" id="2.60.220.30">
    <property type="match status" value="1"/>
</dbReference>
<feature type="non-terminal residue" evidence="6">
    <location>
        <position position="771"/>
    </location>
</feature>
<dbReference type="PROSITE" id="PS50088">
    <property type="entry name" value="ANK_REPEAT"/>
    <property type="match status" value="3"/>
</dbReference>
<organism evidence="5 6">
    <name type="scientific">Aplysia californica</name>
    <name type="common">California sea hare</name>
    <dbReference type="NCBI Taxonomy" id="6500"/>
    <lineage>
        <taxon>Eukaryota</taxon>
        <taxon>Metazoa</taxon>
        <taxon>Spiralia</taxon>
        <taxon>Lophotrochozoa</taxon>
        <taxon>Mollusca</taxon>
        <taxon>Gastropoda</taxon>
        <taxon>Heterobranchia</taxon>
        <taxon>Euthyneura</taxon>
        <taxon>Tectipleura</taxon>
        <taxon>Aplysiida</taxon>
        <taxon>Aplysioidea</taxon>
        <taxon>Aplysiidae</taxon>
        <taxon>Aplysia</taxon>
    </lineage>
</organism>
<feature type="region of interest" description="Disordered" evidence="4">
    <location>
        <begin position="152"/>
        <end position="172"/>
    </location>
</feature>
<dbReference type="RefSeq" id="XP_035826530.1">
    <property type="nucleotide sequence ID" value="XM_035970637.1"/>
</dbReference>
<dbReference type="InterPro" id="IPR036770">
    <property type="entry name" value="Ankyrin_rpt-contain_sf"/>
</dbReference>
<dbReference type="PROSITE" id="PS50297">
    <property type="entry name" value="ANK_REP_REGION"/>
    <property type="match status" value="3"/>
</dbReference>
<keyword evidence="1" id="KW-0677">Repeat</keyword>
<evidence type="ECO:0000313" key="6">
    <source>
        <dbReference type="RefSeq" id="XP_035826530.1"/>
    </source>
</evidence>
<dbReference type="Proteomes" id="UP000694888">
    <property type="component" value="Unplaced"/>
</dbReference>
<protein>
    <submittedName>
        <fullName evidence="6">Uncharacterized protein LOC106012230</fullName>
    </submittedName>
</protein>
<sequence length="771" mass="84993">MGGLWAGPTAGEGYPQALLVALCNMFLQQAKGRVSSVLAQNLSRNIEPSDIRFQERVTTARQVSSLSSTQASVKALEGAINRILAQSTAGTRKLKMDLTGVEFEDRADGPLVSFHSGVLRCPILKRGSRVNQNDLDRAFLVAVDEENSGHLLKGQKYDQTDGEKSRSDSPGLDDMFSVTSSDPCTIQRGGISVLDKLRIPKHHSDDSHVIERAVKRLFSGVEIGRTSDIVDSLDIGADVNCLNENGETPLIVAAKSRKYTIIDLLLTRGASPHMADVLGVTPLHYEAGQGDCEAVKLMLSYGADPNTQDSLGRTPLHYAVVGSHPDTVDLLVFCGADSSIPNKDTESPMSLAPNKAMKAIMKQSDLIMRGIRSWNVAIEHLTLQADTIYKLQDTGLTIRTPSGMGLAKTSLMVRRVVPEYSLFGPGLSSQELLMSDVYEFRISGAYVEEPLMLQVPVYSRVENHEDVFVKTDQGTYSSALRVARLPPPSKNESPQWVCHTRLCLHEVRSIILVARPRAEKFKVTPSGADFKSILDPLVRVQVRQDAVLEDCDVTVQVTSRPSYDEEDYDSILSMSHFYELSSTSDMQLQNDMLVALPLPENYLGHGLLHVLMSKEAESTSEGGANQWEELLRNPDYAKDVVKLRVSHFGRLCLLETNPQYHVREMINSSQAAIQMVTSLYSKTSRREYSACFLAMAKPRAGSRAKTDADVVVECFISSRLHARIQHWKAQGYVDMKPSHTVEFATSPKTQFLVSPAGSCEGVNFDMPPLQF</sequence>
<reference evidence="6" key="1">
    <citation type="submission" date="2025-08" db="UniProtKB">
        <authorList>
            <consortium name="RefSeq"/>
        </authorList>
    </citation>
    <scope>IDENTIFICATION</scope>
</reference>
<feature type="compositionally biased region" description="Basic and acidic residues" evidence="4">
    <location>
        <begin position="155"/>
        <end position="167"/>
    </location>
</feature>
<keyword evidence="2 3" id="KW-0040">ANK repeat</keyword>
<dbReference type="PANTHER" id="PTHR24171:SF8">
    <property type="entry name" value="BRCA1-ASSOCIATED RING DOMAIN PROTEIN 1"/>
    <property type="match status" value="1"/>
</dbReference>